<proteinExistence type="predicted"/>
<dbReference type="PROSITE" id="PS51257">
    <property type="entry name" value="PROKAR_LIPOPROTEIN"/>
    <property type="match status" value="1"/>
</dbReference>
<gene>
    <name evidence="1" type="ORF">CUJ83_15335</name>
</gene>
<evidence type="ECO:0008006" key="3">
    <source>
        <dbReference type="Google" id="ProtNLM"/>
    </source>
</evidence>
<reference evidence="1 2" key="1">
    <citation type="submission" date="2017-11" db="EMBL/GenBank/DDBJ databases">
        <title>Isolation and Characterization of Family Methanocellaceae Species from Potential Methane Hydrate Area Offshore Southwestern Taiwan.</title>
        <authorList>
            <person name="Zhang W.-L."/>
            <person name="Chen W.-C."/>
            <person name="Lai M.-C."/>
            <person name="Chen S.-C."/>
        </authorList>
    </citation>
    <scope>NUCLEOTIDE SEQUENCE [LARGE SCALE GENOMIC DNA]</scope>
    <source>
        <strain evidence="1 2">CWC-04</strain>
    </source>
</reference>
<organism evidence="1 2">
    <name type="scientific">Methanooceanicella nereidis</name>
    <dbReference type="NCBI Taxonomy" id="2052831"/>
    <lineage>
        <taxon>Archaea</taxon>
        <taxon>Methanobacteriati</taxon>
        <taxon>Methanobacteriota</taxon>
        <taxon>Stenosarchaea group</taxon>
        <taxon>Methanomicrobia</taxon>
        <taxon>Methanocellales</taxon>
        <taxon>Methanocellaceae</taxon>
        <taxon>Methanooceanicella</taxon>
    </lineage>
</organism>
<dbReference type="RefSeq" id="WP_230743370.1">
    <property type="nucleotide sequence ID" value="NZ_PGCK01000021.1"/>
</dbReference>
<dbReference type="EMBL" id="PGCK01000021">
    <property type="protein sequence ID" value="MCD1296369.1"/>
    <property type="molecule type" value="Genomic_DNA"/>
</dbReference>
<name>A0AAP2W8P4_9EURY</name>
<protein>
    <recommendedName>
        <fullName evidence="3">DUF3108 domain-containing protein</fullName>
    </recommendedName>
</protein>
<evidence type="ECO:0000313" key="1">
    <source>
        <dbReference type="EMBL" id="MCD1296369.1"/>
    </source>
</evidence>
<sequence length="227" mass="25573">MNMKKLIPMILIVALFLAFSGCVCCCNMPDVVRPVVTPVPAGTGKIVYGDELFDPEDFSWFEYKLVSTDRERPSQTYISDVRFEYYNTTYNGIPAKHVNMSTTSKEGEMILEYYYDLSTRNVLNAHMYGNASGIKFDLEVPVSDLPGKFSELAVDDPTLSMGNNRYELIGVEPVIVPMGAFEDVEVYIQSDTKNDVRVWVHDDIPVPLKITSVSDDHTSTLELIDWG</sequence>
<accession>A0AAP2W8P4</accession>
<dbReference type="AlphaFoldDB" id="A0AAP2W8P4"/>
<keyword evidence="2" id="KW-1185">Reference proteome</keyword>
<evidence type="ECO:0000313" key="2">
    <source>
        <dbReference type="Proteomes" id="UP001320159"/>
    </source>
</evidence>
<comment type="caution">
    <text evidence="1">The sequence shown here is derived from an EMBL/GenBank/DDBJ whole genome shotgun (WGS) entry which is preliminary data.</text>
</comment>
<dbReference type="Proteomes" id="UP001320159">
    <property type="component" value="Unassembled WGS sequence"/>
</dbReference>